<dbReference type="PRINTS" id="PR00502">
    <property type="entry name" value="NUDIXFAMILY"/>
</dbReference>
<reference evidence="4 5" key="1">
    <citation type="journal article" date="2013" name="Genome Biol. Evol.">
        <title>Genomic makeup of the marine flavobacterium Nonlabens (Donghaeana) dokdonensis DSW-6 and identification of a novel class of rhodopsins.</title>
        <authorList>
            <person name="Kwon S.K."/>
            <person name="Kim B.K."/>
            <person name="Song J.Y."/>
            <person name="Kwak M.J."/>
            <person name="Lee C.H."/>
            <person name="Yoon J.H."/>
            <person name="Oh T.K."/>
            <person name="Kim J.F."/>
        </authorList>
    </citation>
    <scope>NUCLEOTIDE SEQUENCE [LARGE SCALE GENOMIC DNA]</scope>
    <source>
        <strain evidence="5">DSM 17205 / KCTC 12402 / DSW-6</strain>
    </source>
</reference>
<dbReference type="SUPFAM" id="SSF46785">
    <property type="entry name" value="Winged helix' DNA-binding domain"/>
    <property type="match status" value="1"/>
</dbReference>
<dbReference type="PROSITE" id="PS51462">
    <property type="entry name" value="NUDIX"/>
    <property type="match status" value="1"/>
</dbReference>
<organism evidence="4 5">
    <name type="scientific">Nonlabens dokdonensis (strain DSM 17205 / KCTC 12402 / DSW-6)</name>
    <name type="common">Donghaeana dokdonensis</name>
    <dbReference type="NCBI Taxonomy" id="592029"/>
    <lineage>
        <taxon>Bacteria</taxon>
        <taxon>Pseudomonadati</taxon>
        <taxon>Bacteroidota</taxon>
        <taxon>Flavobacteriia</taxon>
        <taxon>Flavobacteriales</taxon>
        <taxon>Flavobacteriaceae</taxon>
        <taxon>Nonlabens</taxon>
    </lineage>
</organism>
<comment type="similarity">
    <text evidence="2">Belongs to the Nudix hydrolase family.</text>
</comment>
<dbReference type="Pfam" id="PF00293">
    <property type="entry name" value="NUDIX"/>
    <property type="match status" value="1"/>
</dbReference>
<dbReference type="InterPro" id="IPR036388">
    <property type="entry name" value="WH-like_DNA-bd_sf"/>
</dbReference>
<protein>
    <submittedName>
        <fullName evidence="4">NUDIX hydrolase</fullName>
    </submittedName>
</protein>
<dbReference type="PROSITE" id="PS00893">
    <property type="entry name" value="NUDIX_BOX"/>
    <property type="match status" value="1"/>
</dbReference>
<dbReference type="SUPFAM" id="SSF55811">
    <property type="entry name" value="Nudix"/>
    <property type="match status" value="1"/>
</dbReference>
<dbReference type="InterPro" id="IPR000086">
    <property type="entry name" value="NUDIX_hydrolase_dom"/>
</dbReference>
<dbReference type="Gene3D" id="3.90.79.10">
    <property type="entry name" value="Nucleoside Triphosphate Pyrophosphohydrolase"/>
    <property type="match status" value="1"/>
</dbReference>
<dbReference type="InterPro" id="IPR015797">
    <property type="entry name" value="NUDIX_hydrolase-like_dom_sf"/>
</dbReference>
<dbReference type="GO" id="GO:0016787">
    <property type="term" value="F:hydrolase activity"/>
    <property type="evidence" value="ECO:0007669"/>
    <property type="project" value="UniProtKB-KW"/>
</dbReference>
<evidence type="ECO:0000313" key="5">
    <source>
        <dbReference type="Proteomes" id="UP000011173"/>
    </source>
</evidence>
<dbReference type="InterPro" id="IPR036390">
    <property type="entry name" value="WH_DNA-bd_sf"/>
</dbReference>
<name>L7WA73_NONDD</name>
<evidence type="ECO:0000256" key="1">
    <source>
        <dbReference type="ARBA" id="ARBA00022801"/>
    </source>
</evidence>
<evidence type="ECO:0000256" key="2">
    <source>
        <dbReference type="RuleBase" id="RU003476"/>
    </source>
</evidence>
<dbReference type="InterPro" id="IPR020476">
    <property type="entry name" value="Nudix_hydrolase"/>
</dbReference>
<gene>
    <name evidence="4" type="ordered locus">DDD_0646</name>
</gene>
<dbReference type="PANTHER" id="PTHR43736">
    <property type="entry name" value="ADP-RIBOSE PYROPHOSPHATASE"/>
    <property type="match status" value="1"/>
</dbReference>
<dbReference type="InterPro" id="IPR020084">
    <property type="entry name" value="NUDIX_hydrolase_CS"/>
</dbReference>
<dbReference type="HOGENOM" id="CLU_037162_3_1_10"/>
<dbReference type="CDD" id="cd18873">
    <property type="entry name" value="NUDIX_NadM_like"/>
    <property type="match status" value="1"/>
</dbReference>
<dbReference type="AlphaFoldDB" id="L7WA73"/>
<sequence>MLSRKRDPDKPHYYSSKSYICVYKTQWFMSFPNPQIKLTVDAVVFGYEAGNISVLLIQRKYDPFKGKWALPGGFVLEEESLEEAVERELREETGVAINYLEQLYTFGGVNRDPRGRVVSVAYFGLIHPDGHTLEASTDAEAAKWFDINDLPQLSFDHSHILDMAIERLKGKITYEPIGFELLDTKFPFSDLEKLYSTLLGRPVDRRNFRKKINSLKILDELDEKISLGAGRPASLFRFNETRYKQLQKEGIIFEI</sequence>
<dbReference type="KEGG" id="ndo:DDD_0646"/>
<dbReference type="Proteomes" id="UP000011173">
    <property type="component" value="Chromosome"/>
</dbReference>
<dbReference type="eggNOG" id="COG1051">
    <property type="taxonomic scope" value="Bacteria"/>
</dbReference>
<evidence type="ECO:0000259" key="3">
    <source>
        <dbReference type="PROSITE" id="PS51462"/>
    </source>
</evidence>
<dbReference type="Gene3D" id="1.10.10.10">
    <property type="entry name" value="Winged helix-like DNA-binding domain superfamily/Winged helix DNA-binding domain"/>
    <property type="match status" value="1"/>
</dbReference>
<evidence type="ECO:0000313" key="4">
    <source>
        <dbReference type="EMBL" id="AGC75773.1"/>
    </source>
</evidence>
<dbReference type="InterPro" id="IPR054105">
    <property type="entry name" value="WHD_NrtR"/>
</dbReference>
<dbReference type="Pfam" id="PF21906">
    <property type="entry name" value="WHD_NrtR"/>
    <property type="match status" value="1"/>
</dbReference>
<dbReference type="STRING" id="592029.DDD_0646"/>
<proteinExistence type="inferred from homology"/>
<dbReference type="PATRIC" id="fig|592029.3.peg.641"/>
<accession>L7WA73</accession>
<feature type="domain" description="Nudix hydrolase" evidence="3">
    <location>
        <begin position="35"/>
        <end position="169"/>
    </location>
</feature>
<keyword evidence="1 2" id="KW-0378">Hydrolase</keyword>
<dbReference type="EMBL" id="CP001397">
    <property type="protein sequence ID" value="AGC75773.1"/>
    <property type="molecule type" value="Genomic_DNA"/>
</dbReference>
<dbReference type="PANTHER" id="PTHR43736:SF4">
    <property type="entry name" value="SLR1690 PROTEIN"/>
    <property type="match status" value="1"/>
</dbReference>